<evidence type="ECO:0000313" key="3">
    <source>
        <dbReference type="WBParaSite" id="HNAJ_0001315401-mRNA-1"/>
    </source>
</evidence>
<organism evidence="3">
    <name type="scientific">Rodentolepis nana</name>
    <name type="common">Dwarf tapeworm</name>
    <name type="synonym">Hymenolepis nana</name>
    <dbReference type="NCBI Taxonomy" id="102285"/>
    <lineage>
        <taxon>Eukaryota</taxon>
        <taxon>Metazoa</taxon>
        <taxon>Spiralia</taxon>
        <taxon>Lophotrochozoa</taxon>
        <taxon>Platyhelminthes</taxon>
        <taxon>Cestoda</taxon>
        <taxon>Eucestoda</taxon>
        <taxon>Cyclophyllidea</taxon>
        <taxon>Hymenolepididae</taxon>
        <taxon>Rodentolepis</taxon>
    </lineage>
</organism>
<gene>
    <name evidence="1" type="ORF">HNAJ_LOCUS13128</name>
</gene>
<proteinExistence type="predicted"/>
<name>A0A0R3TZ55_RODNA</name>
<keyword evidence="2" id="KW-1185">Reference proteome</keyword>
<accession>A0A0R3TZ55</accession>
<protein>
    <submittedName>
        <fullName evidence="1 3">Uncharacterized protein</fullName>
    </submittedName>
</protein>
<dbReference type="EMBL" id="UZAE01015015">
    <property type="protein sequence ID" value="VDO15024.1"/>
    <property type="molecule type" value="Genomic_DNA"/>
</dbReference>
<dbReference type="Proteomes" id="UP000278807">
    <property type="component" value="Unassembled WGS sequence"/>
</dbReference>
<reference evidence="1 2" key="2">
    <citation type="submission" date="2018-11" db="EMBL/GenBank/DDBJ databases">
        <authorList>
            <consortium name="Pathogen Informatics"/>
        </authorList>
    </citation>
    <scope>NUCLEOTIDE SEQUENCE [LARGE SCALE GENOMIC DNA]</scope>
</reference>
<sequence length="360" mass="39017">MKSVLPMPIPTLQHENHKAISSSAYRKFLCDVSATAVFKAFNRPVDAPCEISAFLCSDSLLLASKCSQPKSSTASSSIGHSSISKWNSRYSSGIPSTPLQRPSGVFETLARLPLTFLGLISSSSASYSSTSTPQTDLAIPVVKITPPLPQIICSSSSGISSAASTEEEIEGGSENGSSGCGGGSYELTNGIGLWWPPGNSCHLGLSTEKRSSQQWLTHLQMNLEQIQNCFSSQILRVKVLNEIAPEKCVHKYIALGPSITTLELKEKALSAMNIGCQPMEAEIVAAFGEPNRGNLELPLSDEDRPFLLALYVTTLLSWCEKLPDEIIDFFAFDQADRIFTPRTLSFPLPPDRIPITFIIR</sequence>
<dbReference type="WBParaSite" id="HNAJ_0001315401-mRNA-1">
    <property type="protein sequence ID" value="HNAJ_0001315401-mRNA-1"/>
    <property type="gene ID" value="HNAJ_0001315401"/>
</dbReference>
<reference evidence="3" key="1">
    <citation type="submission" date="2017-02" db="UniProtKB">
        <authorList>
            <consortium name="WormBaseParasite"/>
        </authorList>
    </citation>
    <scope>IDENTIFICATION</scope>
</reference>
<evidence type="ECO:0000313" key="2">
    <source>
        <dbReference type="Proteomes" id="UP000278807"/>
    </source>
</evidence>
<evidence type="ECO:0000313" key="1">
    <source>
        <dbReference type="EMBL" id="VDO15024.1"/>
    </source>
</evidence>
<dbReference type="AlphaFoldDB" id="A0A0R3TZ55"/>